<gene>
    <name evidence="1" type="ORF">ABDB84_00350</name>
</gene>
<name>A0ABU9YT57_9RHOO</name>
<dbReference type="RefSeq" id="WP_345917675.1">
    <property type="nucleotide sequence ID" value="NZ_JBDIVE010000001.1"/>
</dbReference>
<evidence type="ECO:0000313" key="1">
    <source>
        <dbReference type="EMBL" id="MEN3066904.1"/>
    </source>
</evidence>
<comment type="caution">
    <text evidence="1">The sequence shown here is derived from an EMBL/GenBank/DDBJ whole genome shotgun (WGS) entry which is preliminary data.</text>
</comment>
<organism evidence="1 2">
    <name type="scientific">Uliginosibacterium sediminicola</name>
    <dbReference type="NCBI Taxonomy" id="2024550"/>
    <lineage>
        <taxon>Bacteria</taxon>
        <taxon>Pseudomonadati</taxon>
        <taxon>Pseudomonadota</taxon>
        <taxon>Betaproteobacteria</taxon>
        <taxon>Rhodocyclales</taxon>
        <taxon>Zoogloeaceae</taxon>
        <taxon>Uliginosibacterium</taxon>
    </lineage>
</organism>
<proteinExistence type="predicted"/>
<accession>A0ABU9YT57</accession>
<sequence>MNTTDEIPADPLIAEPPPGSEQLRQALEAALSTQIPADIRNCLITAVINSFNGVCHD</sequence>
<protein>
    <submittedName>
        <fullName evidence="1">Uncharacterized protein</fullName>
    </submittedName>
</protein>
<evidence type="ECO:0000313" key="2">
    <source>
        <dbReference type="Proteomes" id="UP001410394"/>
    </source>
</evidence>
<reference evidence="1 2" key="1">
    <citation type="journal article" date="2018" name="Int. J. Syst. Evol. Microbiol.">
        <title>Uliginosibacterium sediminicola sp. nov., isolated from freshwater sediment.</title>
        <authorList>
            <person name="Hwang W.M."/>
            <person name="Kim S.M."/>
            <person name="Kang K."/>
            <person name="Ahn T.Y."/>
        </authorList>
    </citation>
    <scope>NUCLEOTIDE SEQUENCE [LARGE SCALE GENOMIC DNA]</scope>
    <source>
        <strain evidence="1 2">M1-21</strain>
    </source>
</reference>
<dbReference type="Proteomes" id="UP001410394">
    <property type="component" value="Unassembled WGS sequence"/>
</dbReference>
<keyword evidence="2" id="KW-1185">Reference proteome</keyword>
<dbReference type="EMBL" id="JBDIVE010000001">
    <property type="protein sequence ID" value="MEN3066904.1"/>
    <property type="molecule type" value="Genomic_DNA"/>
</dbReference>